<proteinExistence type="predicted"/>
<keyword evidence="3" id="KW-0747">Spliceosome</keyword>
<accession>A0A0D2TZI5</accession>
<gene>
    <name evidence="6" type="ORF">CAOG_009254</name>
</gene>
<keyword evidence="5" id="KW-0539">Nucleus</keyword>
<dbReference type="EMBL" id="KE346360">
    <property type="protein sequence ID" value="KJE88356.1"/>
    <property type="molecule type" value="Genomic_DNA"/>
</dbReference>
<keyword evidence="7" id="KW-1185">Reference proteome</keyword>
<keyword evidence="2" id="KW-0507">mRNA processing</keyword>
<dbReference type="GO" id="GO:0006397">
    <property type="term" value="P:mRNA processing"/>
    <property type="evidence" value="ECO:0007669"/>
    <property type="project" value="UniProtKB-KW"/>
</dbReference>
<dbReference type="GO" id="GO:0008380">
    <property type="term" value="P:RNA splicing"/>
    <property type="evidence" value="ECO:0007669"/>
    <property type="project" value="UniProtKB-KW"/>
</dbReference>
<protein>
    <submittedName>
        <fullName evidence="6">Uncharacterized protein</fullName>
    </submittedName>
</protein>
<dbReference type="GO" id="GO:0005681">
    <property type="term" value="C:spliceosomal complex"/>
    <property type="evidence" value="ECO:0007669"/>
    <property type="project" value="UniProtKB-KW"/>
</dbReference>
<evidence type="ECO:0000313" key="6">
    <source>
        <dbReference type="EMBL" id="KJE88356.1"/>
    </source>
</evidence>
<reference evidence="7" key="1">
    <citation type="submission" date="2011-02" db="EMBL/GenBank/DDBJ databases">
        <title>The Genome Sequence of Capsaspora owczarzaki ATCC 30864.</title>
        <authorList>
            <person name="Russ C."/>
            <person name="Cuomo C."/>
            <person name="Burger G."/>
            <person name="Gray M.W."/>
            <person name="Holland P.W.H."/>
            <person name="King N."/>
            <person name="Lang F.B.F."/>
            <person name="Roger A.J."/>
            <person name="Ruiz-Trillo I."/>
            <person name="Young S.K."/>
            <person name="Zeng Q."/>
            <person name="Gargeya S."/>
            <person name="Alvarado L."/>
            <person name="Berlin A."/>
            <person name="Chapman S.B."/>
            <person name="Chen Z."/>
            <person name="Freedman E."/>
            <person name="Gellesch M."/>
            <person name="Goldberg J."/>
            <person name="Griggs A."/>
            <person name="Gujja S."/>
            <person name="Heilman E."/>
            <person name="Heiman D."/>
            <person name="Howarth C."/>
            <person name="Mehta T."/>
            <person name="Neiman D."/>
            <person name="Pearson M."/>
            <person name="Roberts A."/>
            <person name="Saif S."/>
            <person name="Shea T."/>
            <person name="Shenoy N."/>
            <person name="Sisk P."/>
            <person name="Stolte C."/>
            <person name="Sykes S."/>
            <person name="White J."/>
            <person name="Yandava C."/>
            <person name="Haas B."/>
            <person name="Nusbaum C."/>
            <person name="Birren B."/>
        </authorList>
    </citation>
    <scope>NUCLEOTIDE SEQUENCE</scope>
    <source>
        <strain evidence="7">ATCC 30864</strain>
    </source>
</reference>
<dbReference type="Pfam" id="PF05700">
    <property type="entry name" value="BCAS2"/>
    <property type="match status" value="1"/>
</dbReference>
<name>A0A0D2TZI5_CAPO3</name>
<dbReference type="InParanoid" id="A0A0D2TZI5"/>
<keyword evidence="4" id="KW-0508">mRNA splicing</keyword>
<evidence type="ECO:0000256" key="2">
    <source>
        <dbReference type="ARBA" id="ARBA00022664"/>
    </source>
</evidence>
<dbReference type="Proteomes" id="UP000008743">
    <property type="component" value="Unassembled WGS sequence"/>
</dbReference>
<sequence length="88" mass="9426">MQVDGASSSVAFSSGSSIAASLSRGVRLDVMPYAEQDLQDEQASANVLALIQAEMATLPQRDYLASLNLPASDQLFASRPRLQQELAR</sequence>
<dbReference type="InterPro" id="IPR008409">
    <property type="entry name" value="SPF27"/>
</dbReference>
<evidence type="ECO:0000256" key="5">
    <source>
        <dbReference type="ARBA" id="ARBA00023242"/>
    </source>
</evidence>
<organism evidence="6 7">
    <name type="scientific">Capsaspora owczarzaki (strain ATCC 30864)</name>
    <dbReference type="NCBI Taxonomy" id="595528"/>
    <lineage>
        <taxon>Eukaryota</taxon>
        <taxon>Filasterea</taxon>
        <taxon>Capsaspora</taxon>
    </lineage>
</organism>
<evidence type="ECO:0000256" key="1">
    <source>
        <dbReference type="ARBA" id="ARBA00004123"/>
    </source>
</evidence>
<dbReference type="AlphaFoldDB" id="A0A0D2TZI5"/>
<evidence type="ECO:0000256" key="3">
    <source>
        <dbReference type="ARBA" id="ARBA00022728"/>
    </source>
</evidence>
<comment type="subcellular location">
    <subcellularLocation>
        <location evidence="1">Nucleus</location>
    </subcellularLocation>
</comment>
<evidence type="ECO:0000256" key="4">
    <source>
        <dbReference type="ARBA" id="ARBA00023187"/>
    </source>
</evidence>
<evidence type="ECO:0000313" key="7">
    <source>
        <dbReference type="Proteomes" id="UP000008743"/>
    </source>
</evidence>